<reference evidence="2 3" key="1">
    <citation type="submission" date="2017-09" db="EMBL/GenBank/DDBJ databases">
        <title>Depth-based differentiation of microbial function through sediment-hosted aquifers and enrichment of novel symbionts in the deep terrestrial subsurface.</title>
        <authorList>
            <person name="Probst A.J."/>
            <person name="Ladd B."/>
            <person name="Jarett J.K."/>
            <person name="Geller-Mcgrath D.E."/>
            <person name="Sieber C.M."/>
            <person name="Emerson J.B."/>
            <person name="Anantharaman K."/>
            <person name="Thomas B.C."/>
            <person name="Malmstrom R."/>
            <person name="Stieglmeier M."/>
            <person name="Klingl A."/>
            <person name="Woyke T."/>
            <person name="Ryan C.M."/>
            <person name="Banfield J.F."/>
        </authorList>
    </citation>
    <scope>NUCLEOTIDE SEQUENCE [LARGE SCALE GENOMIC DNA]</scope>
    <source>
        <strain evidence="2">CG12_big_fil_rev_8_21_14_0_65_43_15</strain>
    </source>
</reference>
<dbReference type="AlphaFoldDB" id="A0A2J0LE75"/>
<feature type="chain" id="PRO_5014405037" description="YbgF trimerisation domain-containing protein" evidence="1">
    <location>
        <begin position="26"/>
        <end position="94"/>
    </location>
</feature>
<sequence>MKNIFIKIFIISVVFAVLSAANAGAGNDENFREAEDLDNYPGITNLQSAQLNINLASAIHQENLQIIQFLQKIEERLDKLEASIQRIEQQVVRR</sequence>
<dbReference type="Proteomes" id="UP000231267">
    <property type="component" value="Unassembled WGS sequence"/>
</dbReference>
<evidence type="ECO:0000313" key="3">
    <source>
        <dbReference type="Proteomes" id="UP000231267"/>
    </source>
</evidence>
<accession>A0A2J0LE75</accession>
<feature type="signal peptide" evidence="1">
    <location>
        <begin position="1"/>
        <end position="25"/>
    </location>
</feature>
<gene>
    <name evidence="2" type="ORF">COW11_04615</name>
</gene>
<name>A0A2J0LE75_9BACT</name>
<dbReference type="EMBL" id="PFGP01000107">
    <property type="protein sequence ID" value="PIW66151.1"/>
    <property type="molecule type" value="Genomic_DNA"/>
</dbReference>
<evidence type="ECO:0000256" key="1">
    <source>
        <dbReference type="SAM" id="SignalP"/>
    </source>
</evidence>
<keyword evidence="1" id="KW-0732">Signal</keyword>
<evidence type="ECO:0000313" key="2">
    <source>
        <dbReference type="EMBL" id="PIW66151.1"/>
    </source>
</evidence>
<organism evidence="2 3">
    <name type="scientific">Candidatus Taenaricola geysiri</name>
    <dbReference type="NCBI Taxonomy" id="1974752"/>
    <lineage>
        <taxon>Bacteria</taxon>
        <taxon>Pseudomonadati</taxon>
        <taxon>Candidatus Omnitrophota</taxon>
        <taxon>Candidatus Taenaricola</taxon>
    </lineage>
</organism>
<protein>
    <recommendedName>
        <fullName evidence="4">YbgF trimerisation domain-containing protein</fullName>
    </recommendedName>
</protein>
<evidence type="ECO:0008006" key="4">
    <source>
        <dbReference type="Google" id="ProtNLM"/>
    </source>
</evidence>
<comment type="caution">
    <text evidence="2">The sequence shown here is derived from an EMBL/GenBank/DDBJ whole genome shotgun (WGS) entry which is preliminary data.</text>
</comment>
<proteinExistence type="predicted"/>